<feature type="domain" description="TROVE" evidence="8">
    <location>
        <begin position="27"/>
        <end position="355"/>
    </location>
</feature>
<comment type="caution">
    <text evidence="9">The sequence shown here is derived from an EMBL/GenBank/DDBJ whole genome shotgun (WGS) entry which is preliminary data.</text>
</comment>
<proteinExistence type="inferred from homology"/>
<dbReference type="InterPro" id="IPR037214">
    <property type="entry name" value="TROVE_dom_sf"/>
</dbReference>
<keyword evidence="10" id="KW-1185">Reference proteome</keyword>
<comment type="subcellular location">
    <subcellularLocation>
        <location evidence="1">Cytoplasm</location>
    </subcellularLocation>
</comment>
<dbReference type="GO" id="GO:1990904">
    <property type="term" value="C:ribonucleoprotein complex"/>
    <property type="evidence" value="ECO:0007669"/>
    <property type="project" value="UniProtKB-KW"/>
</dbReference>
<reference evidence="9 10" key="1">
    <citation type="submission" date="2019-11" db="EMBL/GenBank/DDBJ databases">
        <authorList>
            <person name="Jiang L.-Q."/>
        </authorList>
    </citation>
    <scope>NUCLEOTIDE SEQUENCE [LARGE SCALE GENOMIC DNA]</scope>
    <source>
        <strain evidence="9 10">YIM 132087</strain>
    </source>
</reference>
<dbReference type="InterPro" id="IPR036465">
    <property type="entry name" value="vWFA_dom_sf"/>
</dbReference>
<dbReference type="GO" id="GO:0046872">
    <property type="term" value="F:metal ion binding"/>
    <property type="evidence" value="ECO:0007669"/>
    <property type="project" value="UniProtKB-KW"/>
</dbReference>
<dbReference type="Gene3D" id="3.40.50.410">
    <property type="entry name" value="von Willebrand factor, type A domain"/>
    <property type="match status" value="1"/>
</dbReference>
<sequence>MSIFNRRAAAQRPVPGSPITAERTPSGVTHEGAPGFARDRRGELFLVAVAGMVGQDSFYERAADRDDRFVTLVRASAVEDPEWTTGFLRWVRTGAGLRTASLVGAAEFVHARLAAGITGGNRDLVASVLRRADEPGEFLGYWTGTFGRALPQPVKRGVADAVVRLYTERSLLKWDSAERAIRFGDVIELVHPRPSSAAQGALFRRAIEVRHDRGNPVDDRLPMLARRAELGRVPVADRRAVLADPDRLAAAGVSWEALAGWLQGPLDAAAWQAVIPSMGYLALLRNLRNFDVAGVPDDVAAKVAARLADPDEVSRSTLLPLRYLAAYLSALELRWAPALEKALQCSLTRVPALPGRTLVLVDRSGSMFGQLAERSRMTWADAAALFGSALAVRAESADLVAFGTDSERVRFRRGESVLRVVGRFGNLGGTNTAEALRRHWAGHDRVVIVTDEQAMRGAGARPDRAVPAEIPIYTWNLLGYRFGHSPSSVGNRHTFGGLTDAGFDMIPLLEAGEQGRWPFAA</sequence>
<dbReference type="Proteomes" id="UP000460221">
    <property type="component" value="Unassembled WGS sequence"/>
</dbReference>
<evidence type="ECO:0000256" key="1">
    <source>
        <dbReference type="ARBA" id="ARBA00004496"/>
    </source>
</evidence>
<dbReference type="Pfam" id="PF05731">
    <property type="entry name" value="TROVE"/>
    <property type="match status" value="1"/>
</dbReference>
<dbReference type="GO" id="GO:0005737">
    <property type="term" value="C:cytoplasm"/>
    <property type="evidence" value="ECO:0007669"/>
    <property type="project" value="UniProtKB-SubCell"/>
</dbReference>
<evidence type="ECO:0000256" key="5">
    <source>
        <dbReference type="ARBA" id="ARBA00022884"/>
    </source>
</evidence>
<feature type="region of interest" description="Disordered" evidence="7">
    <location>
        <begin position="1"/>
        <end position="36"/>
    </location>
</feature>
<keyword evidence="4" id="KW-0479">Metal-binding</keyword>
<evidence type="ECO:0000256" key="6">
    <source>
        <dbReference type="ARBA" id="ARBA00023274"/>
    </source>
</evidence>
<keyword evidence="5" id="KW-0694">RNA-binding</keyword>
<dbReference type="AlphaFoldDB" id="A0A7K1FJ10"/>
<evidence type="ECO:0000313" key="9">
    <source>
        <dbReference type="EMBL" id="MTD14060.1"/>
    </source>
</evidence>
<organism evidence="9 10">
    <name type="scientific">Nakamurella alba</name>
    <dbReference type="NCBI Taxonomy" id="2665158"/>
    <lineage>
        <taxon>Bacteria</taxon>
        <taxon>Bacillati</taxon>
        <taxon>Actinomycetota</taxon>
        <taxon>Actinomycetes</taxon>
        <taxon>Nakamurellales</taxon>
        <taxon>Nakamurellaceae</taxon>
        <taxon>Nakamurella</taxon>
    </lineage>
</organism>
<keyword evidence="3" id="KW-0963">Cytoplasm</keyword>
<dbReference type="InterPro" id="IPR040322">
    <property type="entry name" value="TROVE2"/>
</dbReference>
<accession>A0A7K1FJ10</accession>
<dbReference type="InterPro" id="IPR008858">
    <property type="entry name" value="TROVE_dom"/>
</dbReference>
<dbReference type="EMBL" id="WLYK01000002">
    <property type="protein sequence ID" value="MTD14060.1"/>
    <property type="molecule type" value="Genomic_DNA"/>
</dbReference>
<evidence type="ECO:0000256" key="7">
    <source>
        <dbReference type="SAM" id="MobiDB-lite"/>
    </source>
</evidence>
<evidence type="ECO:0000256" key="3">
    <source>
        <dbReference type="ARBA" id="ARBA00022490"/>
    </source>
</evidence>
<dbReference type="PANTHER" id="PTHR14202">
    <property type="entry name" value="60 KDA RIBONUCLEOPROTEIN SSA/RO"/>
    <property type="match status" value="1"/>
</dbReference>
<evidence type="ECO:0000313" key="10">
    <source>
        <dbReference type="Proteomes" id="UP000460221"/>
    </source>
</evidence>
<keyword evidence="6" id="KW-0687">Ribonucleoprotein</keyword>
<evidence type="ECO:0000259" key="8">
    <source>
        <dbReference type="PROSITE" id="PS50988"/>
    </source>
</evidence>
<protein>
    <submittedName>
        <fullName evidence="9">TROVE domain-containing protein</fullName>
    </submittedName>
</protein>
<dbReference type="PANTHER" id="PTHR14202:SF0">
    <property type="entry name" value="RNA-BINDING PROTEIN RO60"/>
    <property type="match status" value="1"/>
</dbReference>
<gene>
    <name evidence="9" type="ORF">GIS00_08895</name>
</gene>
<dbReference type="PROSITE" id="PS50988">
    <property type="entry name" value="TROVE"/>
    <property type="match status" value="1"/>
</dbReference>
<evidence type="ECO:0000256" key="2">
    <source>
        <dbReference type="ARBA" id="ARBA00007814"/>
    </source>
</evidence>
<name>A0A7K1FJ10_9ACTN</name>
<dbReference type="RefSeq" id="WP_154768105.1">
    <property type="nucleotide sequence ID" value="NZ_WLYK01000002.1"/>
</dbReference>
<dbReference type="GO" id="GO:0003723">
    <property type="term" value="F:RNA binding"/>
    <property type="evidence" value="ECO:0007669"/>
    <property type="project" value="UniProtKB-KW"/>
</dbReference>
<dbReference type="SUPFAM" id="SSF140864">
    <property type="entry name" value="TROVE domain-like"/>
    <property type="match status" value="1"/>
</dbReference>
<evidence type="ECO:0000256" key="4">
    <source>
        <dbReference type="ARBA" id="ARBA00022723"/>
    </source>
</evidence>
<dbReference type="SUPFAM" id="SSF53300">
    <property type="entry name" value="vWA-like"/>
    <property type="match status" value="1"/>
</dbReference>
<comment type="similarity">
    <text evidence="2">Belongs to the Ro 60 kDa family.</text>
</comment>